<dbReference type="Pfam" id="PF01576">
    <property type="entry name" value="Myosin_tail_1"/>
    <property type="match status" value="1"/>
</dbReference>
<evidence type="ECO:0000313" key="5">
    <source>
        <dbReference type="Proteomes" id="UP000314982"/>
    </source>
</evidence>
<organism evidence="4 5">
    <name type="scientific">Hucho hucho</name>
    <name type="common">huchen</name>
    <dbReference type="NCBI Taxonomy" id="62062"/>
    <lineage>
        <taxon>Eukaryota</taxon>
        <taxon>Metazoa</taxon>
        <taxon>Chordata</taxon>
        <taxon>Craniata</taxon>
        <taxon>Vertebrata</taxon>
        <taxon>Euteleostomi</taxon>
        <taxon>Actinopterygii</taxon>
        <taxon>Neopterygii</taxon>
        <taxon>Teleostei</taxon>
        <taxon>Protacanthopterygii</taxon>
        <taxon>Salmoniformes</taxon>
        <taxon>Salmonidae</taxon>
        <taxon>Salmoninae</taxon>
        <taxon>Hucho</taxon>
    </lineage>
</organism>
<protein>
    <recommendedName>
        <fullName evidence="3">Myosin tail domain-containing protein</fullName>
    </recommendedName>
</protein>
<dbReference type="GO" id="GO:0016459">
    <property type="term" value="C:myosin complex"/>
    <property type="evidence" value="ECO:0007669"/>
    <property type="project" value="InterPro"/>
</dbReference>
<dbReference type="STRING" id="62062.ENSHHUP00000059989"/>
<dbReference type="PANTHER" id="PTHR46349">
    <property type="entry name" value="CINGULIN-LIKE PROTEIN 1-RELATED"/>
    <property type="match status" value="1"/>
</dbReference>
<evidence type="ECO:0000313" key="4">
    <source>
        <dbReference type="Ensembl" id="ENSHHUP00000059989.1"/>
    </source>
</evidence>
<dbReference type="GO" id="GO:0008017">
    <property type="term" value="F:microtubule binding"/>
    <property type="evidence" value="ECO:0007669"/>
    <property type="project" value="TreeGrafter"/>
</dbReference>
<reference evidence="4" key="3">
    <citation type="submission" date="2025-09" db="UniProtKB">
        <authorList>
            <consortium name="Ensembl"/>
        </authorList>
    </citation>
    <scope>IDENTIFICATION</scope>
</reference>
<dbReference type="Proteomes" id="UP000314982">
    <property type="component" value="Unassembled WGS sequence"/>
</dbReference>
<name>A0A4W5PGR7_9TELE</name>
<feature type="domain" description="Myosin tail" evidence="3">
    <location>
        <begin position="13"/>
        <end position="81"/>
    </location>
</feature>
<sequence length="127" mass="14740">MIHVTVFRDKLCIQASQRRVERKLKDIIVTLDPESNQHAKQDQLSLRVKALKRQLDESEGEVERLEGVRRKALRDLEEQQELHCWPKSQHWSLRSGRCIRCVDPSWAPPTSAPRTRMVSMTTASPLS</sequence>
<evidence type="ECO:0000256" key="1">
    <source>
        <dbReference type="ARBA" id="ARBA00023054"/>
    </source>
</evidence>
<dbReference type="InterPro" id="IPR002928">
    <property type="entry name" value="Myosin_tail"/>
</dbReference>
<feature type="coiled-coil region" evidence="2">
    <location>
        <begin position="41"/>
        <end position="82"/>
    </location>
</feature>
<keyword evidence="1 2" id="KW-0175">Coiled coil</keyword>
<dbReference type="AlphaFoldDB" id="A0A4W5PGR7"/>
<dbReference type="PANTHER" id="PTHR46349:SF5">
    <property type="entry name" value="CINGULIN"/>
    <property type="match status" value="1"/>
</dbReference>
<reference evidence="5" key="1">
    <citation type="submission" date="2018-06" db="EMBL/GenBank/DDBJ databases">
        <title>Genome assembly of Danube salmon.</title>
        <authorList>
            <person name="Macqueen D.J."/>
            <person name="Gundappa M.K."/>
        </authorList>
    </citation>
    <scope>NUCLEOTIDE SEQUENCE [LARGE SCALE GENOMIC DNA]</scope>
</reference>
<evidence type="ECO:0000259" key="3">
    <source>
        <dbReference type="Pfam" id="PF01576"/>
    </source>
</evidence>
<proteinExistence type="predicted"/>
<dbReference type="GO" id="GO:0005923">
    <property type="term" value="C:bicellular tight junction"/>
    <property type="evidence" value="ECO:0007669"/>
    <property type="project" value="TreeGrafter"/>
</dbReference>
<evidence type="ECO:0000256" key="2">
    <source>
        <dbReference type="SAM" id="Coils"/>
    </source>
</evidence>
<reference evidence="4" key="2">
    <citation type="submission" date="2025-08" db="UniProtKB">
        <authorList>
            <consortium name="Ensembl"/>
        </authorList>
    </citation>
    <scope>IDENTIFICATION</scope>
</reference>
<dbReference type="Ensembl" id="ENSHHUT00000062039.1">
    <property type="protein sequence ID" value="ENSHHUP00000059989.1"/>
    <property type="gene ID" value="ENSHHUG00000035616.1"/>
</dbReference>
<dbReference type="GO" id="GO:0000226">
    <property type="term" value="P:microtubule cytoskeleton organization"/>
    <property type="evidence" value="ECO:0007669"/>
    <property type="project" value="TreeGrafter"/>
</dbReference>
<accession>A0A4W5PGR7</accession>
<keyword evidence="5" id="KW-1185">Reference proteome</keyword>
<dbReference type="GeneTree" id="ENSGT00940000154489"/>